<dbReference type="InterPro" id="IPR045584">
    <property type="entry name" value="Pilin-like"/>
</dbReference>
<dbReference type="PANTHER" id="PTHR30093:SF2">
    <property type="entry name" value="TYPE II SECRETION SYSTEM PROTEIN H"/>
    <property type="match status" value="1"/>
</dbReference>
<dbReference type="Pfam" id="PF07963">
    <property type="entry name" value="N_methyl"/>
    <property type="match status" value="1"/>
</dbReference>
<proteinExistence type="predicted"/>
<sequence>MRIRKGNICLGFTLVELLVVIAIIGVLIALLLPAVQQARESARRISCNNNLKQQGLAIHNYHDTLLSFPPGHILGSTMSDRMTFVGFLWPFLEQNALYEQIPAPKFPDWGGCGNATQSALLGTVLSMFQCPSDGPSLFGHSCRSRNSYVSNAGIGLLKKELVPSHTRGVFYQNSNEKMRDMLDGTTNTIGVSETIKVEPGKRGDYRGAWSYPEGSHYQHDNTPNSTVPDEIRTSWCDSADALDPLAPCIGTYAAHDSRAINMAARSRHPGGVLTLMMDGSVRFVSSTIDLTTWQSLGTPRGHEVIGEF</sequence>
<dbReference type="HOGENOM" id="CLU_041661_0_0_0"/>
<evidence type="ECO:0000256" key="1">
    <source>
        <dbReference type="SAM" id="Phobius"/>
    </source>
</evidence>
<evidence type="ECO:0000313" key="3">
    <source>
        <dbReference type="EMBL" id="EAQ82170.1"/>
    </source>
</evidence>
<dbReference type="PANTHER" id="PTHR30093">
    <property type="entry name" value="GENERAL SECRETION PATHWAY PROTEIN G"/>
    <property type="match status" value="1"/>
</dbReference>
<dbReference type="Proteomes" id="UP000004358">
    <property type="component" value="Unassembled WGS sequence"/>
</dbReference>
<dbReference type="InterPro" id="IPR012902">
    <property type="entry name" value="N_methyl_site"/>
</dbReference>
<keyword evidence="1" id="KW-0472">Membrane</keyword>
<dbReference type="OrthoDB" id="251754at2"/>
<name>A3ZMJ7_9BACT</name>
<evidence type="ECO:0000313" key="4">
    <source>
        <dbReference type="Proteomes" id="UP000004358"/>
    </source>
</evidence>
<reference evidence="3 4" key="1">
    <citation type="submission" date="2006-02" db="EMBL/GenBank/DDBJ databases">
        <authorList>
            <person name="Amann R."/>
            <person name="Ferriera S."/>
            <person name="Johnson J."/>
            <person name="Kravitz S."/>
            <person name="Halpern A."/>
            <person name="Remington K."/>
            <person name="Beeson K."/>
            <person name="Tran B."/>
            <person name="Rogers Y.-H."/>
            <person name="Friedman R."/>
            <person name="Venter J.C."/>
        </authorList>
    </citation>
    <scope>NUCLEOTIDE SEQUENCE [LARGE SCALE GENOMIC DNA]</scope>
    <source>
        <strain evidence="3 4">DSM 3645</strain>
    </source>
</reference>
<dbReference type="AlphaFoldDB" id="A3ZMJ7"/>
<dbReference type="EMBL" id="AANZ01000002">
    <property type="protein sequence ID" value="EAQ82170.1"/>
    <property type="molecule type" value="Genomic_DNA"/>
</dbReference>
<dbReference type="SUPFAM" id="SSF54523">
    <property type="entry name" value="Pili subunits"/>
    <property type="match status" value="1"/>
</dbReference>
<keyword evidence="1" id="KW-1133">Transmembrane helix</keyword>
<feature type="domain" description="DUF1559" evidence="2">
    <location>
        <begin position="36"/>
        <end position="290"/>
    </location>
</feature>
<dbReference type="InterPro" id="IPR027558">
    <property type="entry name" value="Pre_pil_HX9DG_C"/>
</dbReference>
<accession>A3ZMJ7</accession>
<dbReference type="NCBIfam" id="TIGR02532">
    <property type="entry name" value="IV_pilin_GFxxxE"/>
    <property type="match status" value="1"/>
</dbReference>
<organism evidence="3 4">
    <name type="scientific">Blastopirellula marina DSM 3645</name>
    <dbReference type="NCBI Taxonomy" id="314230"/>
    <lineage>
        <taxon>Bacteria</taxon>
        <taxon>Pseudomonadati</taxon>
        <taxon>Planctomycetota</taxon>
        <taxon>Planctomycetia</taxon>
        <taxon>Pirellulales</taxon>
        <taxon>Pirellulaceae</taxon>
        <taxon>Blastopirellula</taxon>
    </lineage>
</organism>
<dbReference type="NCBIfam" id="TIGR04294">
    <property type="entry name" value="pre_pil_HX9DG"/>
    <property type="match status" value="1"/>
</dbReference>
<keyword evidence="1" id="KW-0812">Transmembrane</keyword>
<dbReference type="RefSeq" id="WP_002650012.1">
    <property type="nucleotide sequence ID" value="NZ_AANZ01000002.1"/>
</dbReference>
<protein>
    <recommendedName>
        <fullName evidence="2">DUF1559 domain-containing protein</fullName>
    </recommendedName>
</protein>
<dbReference type="InterPro" id="IPR011453">
    <property type="entry name" value="DUF1559"/>
</dbReference>
<dbReference type="Gene3D" id="3.30.700.10">
    <property type="entry name" value="Glycoprotein, Type 4 Pilin"/>
    <property type="match status" value="1"/>
</dbReference>
<comment type="caution">
    <text evidence="3">The sequence shown here is derived from an EMBL/GenBank/DDBJ whole genome shotgun (WGS) entry which is preliminary data.</text>
</comment>
<feature type="transmembrane region" description="Helical" evidence="1">
    <location>
        <begin position="12"/>
        <end position="35"/>
    </location>
</feature>
<evidence type="ECO:0000259" key="2">
    <source>
        <dbReference type="Pfam" id="PF07596"/>
    </source>
</evidence>
<gene>
    <name evidence="3" type="ORF">DSM3645_00610</name>
</gene>
<dbReference type="Pfam" id="PF07596">
    <property type="entry name" value="SBP_bac_10"/>
    <property type="match status" value="1"/>
</dbReference>
<dbReference type="STRING" id="314230.DSM3645_00610"/>